<evidence type="ECO:0000259" key="4">
    <source>
        <dbReference type="PROSITE" id="PS51025"/>
    </source>
</evidence>
<accession>A0A8J5WAV3</accession>
<feature type="region of interest" description="Disordered" evidence="2">
    <location>
        <begin position="490"/>
        <end position="556"/>
    </location>
</feature>
<feature type="compositionally biased region" description="Basic and acidic residues" evidence="2">
    <location>
        <begin position="349"/>
        <end position="380"/>
    </location>
</feature>
<feature type="compositionally biased region" description="Basic and acidic residues" evidence="2">
    <location>
        <begin position="280"/>
        <end position="335"/>
    </location>
</feature>
<dbReference type="SMART" id="SM00360">
    <property type="entry name" value="RRM"/>
    <property type="match status" value="1"/>
</dbReference>
<dbReference type="EMBL" id="JAAALK010000082">
    <property type="protein sequence ID" value="KAG8087232.1"/>
    <property type="molecule type" value="Genomic_DNA"/>
</dbReference>
<feature type="region of interest" description="Disordered" evidence="2">
    <location>
        <begin position="349"/>
        <end position="422"/>
    </location>
</feature>
<feature type="compositionally biased region" description="Polar residues" evidence="2">
    <location>
        <begin position="244"/>
        <end position="254"/>
    </location>
</feature>
<dbReference type="PANTHER" id="PTHR47334:SF2">
    <property type="entry name" value="RNA-BINDING MOTIF PROTEIN 25"/>
    <property type="match status" value="1"/>
</dbReference>
<dbReference type="PANTHER" id="PTHR47334">
    <property type="entry name" value="SPLICING FACTOR PWI DOMAIN-CONTAINING PROTEIN / RNA RECOGNITION MOTIF (RRM)-CONTAINING PROTEIN"/>
    <property type="match status" value="1"/>
</dbReference>
<feature type="domain" description="RRM" evidence="3">
    <location>
        <begin position="63"/>
        <end position="141"/>
    </location>
</feature>
<name>A0A8J5WAV3_ZIZPA</name>
<dbReference type="PROSITE" id="PS50102">
    <property type="entry name" value="RRM"/>
    <property type="match status" value="1"/>
</dbReference>
<feature type="compositionally biased region" description="Basic and acidic residues" evidence="2">
    <location>
        <begin position="153"/>
        <end position="162"/>
    </location>
</feature>
<reference evidence="5" key="1">
    <citation type="journal article" date="2021" name="bioRxiv">
        <title>Whole Genome Assembly and Annotation of Northern Wild Rice, Zizania palustris L., Supports a Whole Genome Duplication in the Zizania Genus.</title>
        <authorList>
            <person name="Haas M."/>
            <person name="Kono T."/>
            <person name="Macchietto M."/>
            <person name="Millas R."/>
            <person name="McGilp L."/>
            <person name="Shao M."/>
            <person name="Duquette J."/>
            <person name="Hirsch C.N."/>
            <person name="Kimball J."/>
        </authorList>
    </citation>
    <scope>NUCLEOTIDE SEQUENCE</scope>
    <source>
        <tissue evidence="5">Fresh leaf tissue</tissue>
    </source>
</reference>
<dbReference type="InterPro" id="IPR000504">
    <property type="entry name" value="RRM_dom"/>
</dbReference>
<evidence type="ECO:0000259" key="3">
    <source>
        <dbReference type="PROSITE" id="PS50102"/>
    </source>
</evidence>
<dbReference type="CDD" id="cd12446">
    <property type="entry name" value="RRM_RBM25"/>
    <property type="match status" value="1"/>
</dbReference>
<evidence type="ECO:0000313" key="5">
    <source>
        <dbReference type="EMBL" id="KAG8087233.1"/>
    </source>
</evidence>
<dbReference type="AlphaFoldDB" id="A0A8J5WAV3"/>
<feature type="compositionally biased region" description="Basic and acidic residues" evidence="2">
    <location>
        <begin position="408"/>
        <end position="422"/>
    </location>
</feature>
<feature type="compositionally biased region" description="Basic and acidic residues" evidence="2">
    <location>
        <begin position="194"/>
        <end position="204"/>
    </location>
</feature>
<dbReference type="Pfam" id="PF00076">
    <property type="entry name" value="RRM_1"/>
    <property type="match status" value="1"/>
</dbReference>
<feature type="region of interest" description="Disordered" evidence="2">
    <location>
        <begin position="153"/>
        <end position="335"/>
    </location>
</feature>
<organism evidence="5 6">
    <name type="scientific">Zizania palustris</name>
    <name type="common">Northern wild rice</name>
    <dbReference type="NCBI Taxonomy" id="103762"/>
    <lineage>
        <taxon>Eukaryota</taxon>
        <taxon>Viridiplantae</taxon>
        <taxon>Streptophyta</taxon>
        <taxon>Embryophyta</taxon>
        <taxon>Tracheophyta</taxon>
        <taxon>Spermatophyta</taxon>
        <taxon>Magnoliopsida</taxon>
        <taxon>Liliopsida</taxon>
        <taxon>Poales</taxon>
        <taxon>Poaceae</taxon>
        <taxon>BOP clade</taxon>
        <taxon>Oryzoideae</taxon>
        <taxon>Oryzeae</taxon>
        <taxon>Zizaniinae</taxon>
        <taxon>Zizania</taxon>
    </lineage>
</organism>
<keyword evidence="1" id="KW-0694">RNA-binding</keyword>
<proteinExistence type="predicted"/>
<reference evidence="5" key="2">
    <citation type="submission" date="2021-02" db="EMBL/GenBank/DDBJ databases">
        <authorList>
            <person name="Kimball J.A."/>
            <person name="Haas M.W."/>
            <person name="Macchietto M."/>
            <person name="Kono T."/>
            <person name="Duquette J."/>
            <person name="Shao M."/>
        </authorList>
    </citation>
    <scope>NUCLEOTIDE SEQUENCE</scope>
    <source>
        <tissue evidence="5">Fresh leaf tissue</tissue>
    </source>
</reference>
<dbReference type="InterPro" id="IPR002483">
    <property type="entry name" value="PWI_dom"/>
</dbReference>
<evidence type="ECO:0000256" key="2">
    <source>
        <dbReference type="SAM" id="MobiDB-lite"/>
    </source>
</evidence>
<feature type="compositionally biased region" description="Basic and acidic residues" evidence="2">
    <location>
        <begin position="497"/>
        <end position="513"/>
    </location>
</feature>
<evidence type="ECO:0000256" key="1">
    <source>
        <dbReference type="PROSITE-ProRule" id="PRU00176"/>
    </source>
</evidence>
<dbReference type="PROSITE" id="PS51025">
    <property type="entry name" value="PWI"/>
    <property type="match status" value="1"/>
</dbReference>
<feature type="compositionally biased region" description="Basic and acidic residues" evidence="2">
    <location>
        <begin position="462"/>
        <end position="472"/>
    </location>
</feature>
<evidence type="ECO:0008006" key="7">
    <source>
        <dbReference type="Google" id="ProtNLM"/>
    </source>
</evidence>
<comment type="caution">
    <text evidence="5">The sequence shown here is derived from an EMBL/GenBank/DDBJ whole genome shotgun (WGS) entry which is preliminary data.</text>
</comment>
<feature type="domain" description="PWI" evidence="4">
    <location>
        <begin position="666"/>
        <end position="763"/>
    </location>
</feature>
<dbReference type="GO" id="GO:0003723">
    <property type="term" value="F:RNA binding"/>
    <property type="evidence" value="ECO:0007669"/>
    <property type="project" value="UniProtKB-UniRule"/>
</dbReference>
<gene>
    <name evidence="5" type="ORF">GUJ93_ZPchr0010g8626</name>
</gene>
<dbReference type="InterPro" id="IPR053294">
    <property type="entry name" value="RBM_PWI_domain"/>
</dbReference>
<feature type="region of interest" description="Disordered" evidence="2">
    <location>
        <begin position="594"/>
        <end position="648"/>
    </location>
</feature>
<dbReference type="Proteomes" id="UP000729402">
    <property type="component" value="Unassembled WGS sequence"/>
</dbReference>
<protein>
    <recommendedName>
        <fullName evidence="7">PWI domain-containing protein</fullName>
    </recommendedName>
</protein>
<dbReference type="Pfam" id="PF01480">
    <property type="entry name" value="PWI"/>
    <property type="match status" value="1"/>
</dbReference>
<keyword evidence="6" id="KW-1185">Reference proteome</keyword>
<dbReference type="FunFam" id="1.20.1390.10:FF:000008">
    <property type="entry name" value="RNA Binding Motif protein homolog"/>
    <property type="match status" value="1"/>
</dbReference>
<evidence type="ECO:0000313" key="6">
    <source>
        <dbReference type="Proteomes" id="UP000729402"/>
    </source>
</evidence>
<feature type="region of interest" description="Disordered" evidence="2">
    <location>
        <begin position="437"/>
        <end position="472"/>
    </location>
</feature>
<dbReference type="InterPro" id="IPR034268">
    <property type="entry name" value="RBM25_RRM"/>
</dbReference>
<dbReference type="EMBL" id="JAAALK010000082">
    <property type="protein sequence ID" value="KAG8087233.1"/>
    <property type="molecule type" value="Genomic_DNA"/>
</dbReference>
<sequence length="763" mass="86957">MPRYPGPYHMMRPGFLPRPMPQVGVVPLHRPPMIPGIHGAPLVIPPTARPPTPAVTPPDKPPTAVYVGKIAPAVDNEFLLSLLQLCGPVKSWKRTQNPSNGKPVSFGFCEFESAEGILRATRLLNKLSIDGQELVVNINDATKEYLKKHVEEKKKAHENAKETEDEGGSVTNAVTGNELSKPVTDEMEAETGDTGDKDNEENPKKFGIVTEEESEADKDVAEKISSIIEEWLKTRPPPPPPPLVQQSADISSKQKNGESGVDITKTDSEDKNSSGTGKRPINDTEKVETGSPDKRKDRERDKEKRDKEKELERYERERERERVRRDREKEHKYREVERLYKDRLKEWESREREKDYQRQYEKDREKERERERKREISKQEDESDEEDTRKRRRRSSGSYEERKRRRLREKEEDLADKLKEEEEIVEARKRAVELQQQADEATAAAAAAAESATVMEVDGDNGNERDAQDKPIVVDDGNIVAFANGVDGGVGICKDNNGNDKNVEPGETLDAKHNSNAPAKKLGFGLIGSGKRTSVPSVFAEEDDEDNNDKRARPLVPIDYSTEELQAVQANSSTGQANIVAAAEFAKRILVSNTKDDRPNAEKDRGRRSSDKLSQRDRDRNNQDGGRISDERREKTRDREKDKTKNESKNILDAKQLIDMIPRTKEELFSYDINWVIYDKHELHERMRPWIAKKIVEFLGEEESTLVDYIVSCTKDHVHASKMLELLHSILDVEAEMFVLKMWRMLIFEIKKVESGLSGRTKA</sequence>
<dbReference type="SMART" id="SM00311">
    <property type="entry name" value="PWI"/>
    <property type="match status" value="1"/>
</dbReference>
<feature type="compositionally biased region" description="Low complexity" evidence="2">
    <location>
        <begin position="438"/>
        <end position="453"/>
    </location>
</feature>
<dbReference type="OrthoDB" id="6275295at2759"/>
<feature type="compositionally biased region" description="Polar residues" evidence="2">
    <location>
        <begin position="169"/>
        <end position="178"/>
    </location>
</feature>